<dbReference type="Proteomes" id="UP001501523">
    <property type="component" value="Unassembled WGS sequence"/>
</dbReference>
<dbReference type="Gene3D" id="3.90.550.10">
    <property type="entry name" value="Spore Coat Polysaccharide Biosynthesis Protein SpsA, Chain A"/>
    <property type="match status" value="1"/>
</dbReference>
<name>A0ABN1IIG5_9GAMM</name>
<dbReference type="InterPro" id="IPR029044">
    <property type="entry name" value="Nucleotide-diphossugar_trans"/>
</dbReference>
<dbReference type="CDD" id="cd00761">
    <property type="entry name" value="Glyco_tranf_GTA_type"/>
    <property type="match status" value="1"/>
</dbReference>
<protein>
    <recommendedName>
        <fullName evidence="1">Glycosyltransferase 2-like domain-containing protein</fullName>
    </recommendedName>
</protein>
<proteinExistence type="predicted"/>
<dbReference type="InterPro" id="IPR001173">
    <property type="entry name" value="Glyco_trans_2-like"/>
</dbReference>
<sequence>MAEISLGIPVFNSARFLDELFNNLCMLDPIPAEIVFLDDASSDDSASRIEHFIAEHGAAVGARLIRSERNAGIAGAYNRLAHEARSDFVQLLDADDILADIDFYARVQPALRDNIDIVITGLRSNARLLDLCSRAFGKIVPRQLPPWWPVLGSFATRAGVIYRRQRLLEAPFPDPMWPGSDVVHLLQLRRRETCVFLAQPRVLYRVHRDAQSSRQRDYASYRHALAQFDCPTRVTHLLDLGLRDVGRRWMR</sequence>
<gene>
    <name evidence="2" type="ORF">GCM10009105_19220</name>
</gene>
<evidence type="ECO:0000313" key="3">
    <source>
        <dbReference type="Proteomes" id="UP001501523"/>
    </source>
</evidence>
<accession>A0ABN1IIG5</accession>
<feature type="domain" description="Glycosyltransferase 2-like" evidence="1">
    <location>
        <begin position="5"/>
        <end position="125"/>
    </location>
</feature>
<dbReference type="EMBL" id="BAAAEU010000007">
    <property type="protein sequence ID" value="GAA0714556.1"/>
    <property type="molecule type" value="Genomic_DNA"/>
</dbReference>
<dbReference type="Pfam" id="PF00535">
    <property type="entry name" value="Glycos_transf_2"/>
    <property type="match status" value="1"/>
</dbReference>
<comment type="caution">
    <text evidence="2">The sequence shown here is derived from an EMBL/GenBank/DDBJ whole genome shotgun (WGS) entry which is preliminary data.</text>
</comment>
<reference evidence="2 3" key="1">
    <citation type="journal article" date="2019" name="Int. J. Syst. Evol. Microbiol.">
        <title>The Global Catalogue of Microorganisms (GCM) 10K type strain sequencing project: providing services to taxonomists for standard genome sequencing and annotation.</title>
        <authorList>
            <consortium name="The Broad Institute Genomics Platform"/>
            <consortium name="The Broad Institute Genome Sequencing Center for Infectious Disease"/>
            <person name="Wu L."/>
            <person name="Ma J."/>
        </authorList>
    </citation>
    <scope>NUCLEOTIDE SEQUENCE [LARGE SCALE GENOMIC DNA]</scope>
    <source>
        <strain evidence="2 3">JCM 15421</strain>
    </source>
</reference>
<dbReference type="RefSeq" id="WP_343790123.1">
    <property type="nucleotide sequence ID" value="NZ_BAAAEU010000007.1"/>
</dbReference>
<evidence type="ECO:0000259" key="1">
    <source>
        <dbReference type="Pfam" id="PF00535"/>
    </source>
</evidence>
<dbReference type="PANTHER" id="PTHR22916">
    <property type="entry name" value="GLYCOSYLTRANSFERASE"/>
    <property type="match status" value="1"/>
</dbReference>
<dbReference type="SUPFAM" id="SSF53448">
    <property type="entry name" value="Nucleotide-diphospho-sugar transferases"/>
    <property type="match status" value="1"/>
</dbReference>
<evidence type="ECO:0000313" key="2">
    <source>
        <dbReference type="EMBL" id="GAA0714556.1"/>
    </source>
</evidence>
<organism evidence="2 3">
    <name type="scientific">Dokdonella soli</name>
    <dbReference type="NCBI Taxonomy" id="529810"/>
    <lineage>
        <taxon>Bacteria</taxon>
        <taxon>Pseudomonadati</taxon>
        <taxon>Pseudomonadota</taxon>
        <taxon>Gammaproteobacteria</taxon>
        <taxon>Lysobacterales</taxon>
        <taxon>Rhodanobacteraceae</taxon>
        <taxon>Dokdonella</taxon>
    </lineage>
</organism>
<dbReference type="PANTHER" id="PTHR22916:SF3">
    <property type="entry name" value="UDP-GLCNAC:BETAGAL BETA-1,3-N-ACETYLGLUCOSAMINYLTRANSFERASE-LIKE PROTEIN 1"/>
    <property type="match status" value="1"/>
</dbReference>
<keyword evidence="3" id="KW-1185">Reference proteome</keyword>